<comment type="caution">
    <text evidence="1">The sequence shown here is derived from an EMBL/GenBank/DDBJ whole genome shotgun (WGS) entry which is preliminary data.</text>
</comment>
<feature type="non-terminal residue" evidence="1">
    <location>
        <position position="1"/>
    </location>
</feature>
<evidence type="ECO:0000313" key="1">
    <source>
        <dbReference type="EMBL" id="KAJ2790775.1"/>
    </source>
</evidence>
<gene>
    <name evidence="1" type="ORF">H4R21_006443</name>
</gene>
<organism evidence="1 2">
    <name type="scientific">Coemansia helicoidea</name>
    <dbReference type="NCBI Taxonomy" id="1286919"/>
    <lineage>
        <taxon>Eukaryota</taxon>
        <taxon>Fungi</taxon>
        <taxon>Fungi incertae sedis</taxon>
        <taxon>Zoopagomycota</taxon>
        <taxon>Kickxellomycotina</taxon>
        <taxon>Kickxellomycetes</taxon>
        <taxon>Kickxellales</taxon>
        <taxon>Kickxellaceae</taxon>
        <taxon>Coemansia</taxon>
    </lineage>
</organism>
<proteinExistence type="predicted"/>
<sequence length="124" mass="12633">TGFYARAAAYLDWIKAATNLDPAAITVGDKSPSTSKQSAGDVSTSTSTSSSGSESDSNEEHGSITFREPSRGPPDHDLFSEFSPLEPLTESTDMDAESTPSGASATAMSAAALLAMVAAAAVQI</sequence>
<evidence type="ECO:0000313" key="2">
    <source>
        <dbReference type="Proteomes" id="UP001140087"/>
    </source>
</evidence>
<dbReference type="EMBL" id="JANBUN010003438">
    <property type="protein sequence ID" value="KAJ2790775.1"/>
    <property type="molecule type" value="Genomic_DNA"/>
</dbReference>
<dbReference type="Proteomes" id="UP001140087">
    <property type="component" value="Unassembled WGS sequence"/>
</dbReference>
<reference evidence="1" key="1">
    <citation type="submission" date="2022-07" db="EMBL/GenBank/DDBJ databases">
        <title>Phylogenomic reconstructions and comparative analyses of Kickxellomycotina fungi.</title>
        <authorList>
            <person name="Reynolds N.K."/>
            <person name="Stajich J.E."/>
            <person name="Barry K."/>
            <person name="Grigoriev I.V."/>
            <person name="Crous P."/>
            <person name="Smith M.E."/>
        </authorList>
    </citation>
    <scope>NUCLEOTIDE SEQUENCE</scope>
    <source>
        <strain evidence="1">BCRC 34780</strain>
    </source>
</reference>
<keyword evidence="2" id="KW-1185">Reference proteome</keyword>
<accession>A0ACC1KJE5</accession>
<feature type="non-terminal residue" evidence="1">
    <location>
        <position position="124"/>
    </location>
</feature>
<protein>
    <submittedName>
        <fullName evidence="1">Uncharacterized protein</fullName>
    </submittedName>
</protein>
<name>A0ACC1KJE5_9FUNG</name>